<gene>
    <name evidence="1" type="ORF">EG028_12420</name>
</gene>
<dbReference type="Proteomes" id="UP000279089">
    <property type="component" value="Unassembled WGS sequence"/>
</dbReference>
<protein>
    <submittedName>
        <fullName evidence="1">Uncharacterized protein</fullName>
    </submittedName>
</protein>
<accession>A0A3N4MBG4</accession>
<evidence type="ECO:0000313" key="1">
    <source>
        <dbReference type="EMBL" id="RPD40828.1"/>
    </source>
</evidence>
<comment type="caution">
    <text evidence="1">The sequence shown here is derived from an EMBL/GenBank/DDBJ whole genome shotgun (WGS) entry which is preliminary data.</text>
</comment>
<name>A0A3N4MBG4_9BACT</name>
<sequence>MIEKEKPGIEIPGVCLIFKLKMMEEKNVKPSEEPSAWFLFCKQVLEDNRAIKEHLRNGGELEDLKDQYDFVMPFTAADLNTAIARYRESGW</sequence>
<dbReference type="AlphaFoldDB" id="A0A3N4MBG4"/>
<organism evidence="1 2">
    <name type="scientific">Chitinophaga barathri</name>
    <dbReference type="NCBI Taxonomy" id="1647451"/>
    <lineage>
        <taxon>Bacteria</taxon>
        <taxon>Pseudomonadati</taxon>
        <taxon>Bacteroidota</taxon>
        <taxon>Chitinophagia</taxon>
        <taxon>Chitinophagales</taxon>
        <taxon>Chitinophagaceae</taxon>
        <taxon>Chitinophaga</taxon>
    </lineage>
</organism>
<dbReference type="EMBL" id="RMBX01000006">
    <property type="protein sequence ID" value="RPD40828.1"/>
    <property type="molecule type" value="Genomic_DNA"/>
</dbReference>
<proteinExistence type="predicted"/>
<evidence type="ECO:0000313" key="2">
    <source>
        <dbReference type="Proteomes" id="UP000279089"/>
    </source>
</evidence>
<reference evidence="2" key="1">
    <citation type="submission" date="2018-11" db="EMBL/GenBank/DDBJ databases">
        <title>Chitinophaga lutea sp.nov., isolate from arsenic contaminated soil.</title>
        <authorList>
            <person name="Zong Y."/>
        </authorList>
    </citation>
    <scope>NUCLEOTIDE SEQUENCE [LARGE SCALE GENOMIC DNA]</scope>
    <source>
        <strain evidence="2">YLT18</strain>
    </source>
</reference>
<keyword evidence="2" id="KW-1185">Reference proteome</keyword>
<dbReference type="RefSeq" id="WP_120516866.1">
    <property type="nucleotide sequence ID" value="NZ_QXZY01000007.1"/>
</dbReference>